<reference evidence="1 2" key="1">
    <citation type="submission" date="2019-08" db="EMBL/GenBank/DDBJ databases">
        <title>The genome of the soybean aphid Biotype 1, its phylome, world population structure and adaptation to the North American continent.</title>
        <authorList>
            <person name="Giordano R."/>
            <person name="Donthu R.K."/>
            <person name="Hernandez A.G."/>
            <person name="Wright C.L."/>
            <person name="Zimin A.V."/>
        </authorList>
    </citation>
    <scope>NUCLEOTIDE SEQUENCE [LARGE SCALE GENOMIC DNA]</scope>
    <source>
        <tissue evidence="1">Whole aphids</tissue>
    </source>
</reference>
<evidence type="ECO:0000313" key="1">
    <source>
        <dbReference type="EMBL" id="KAE9541298.1"/>
    </source>
</evidence>
<dbReference type="AlphaFoldDB" id="A0A6G0TYS1"/>
<protein>
    <submittedName>
        <fullName evidence="1">Uncharacterized protein</fullName>
    </submittedName>
</protein>
<organism evidence="1 2">
    <name type="scientific">Aphis glycines</name>
    <name type="common">Soybean aphid</name>
    <dbReference type="NCBI Taxonomy" id="307491"/>
    <lineage>
        <taxon>Eukaryota</taxon>
        <taxon>Metazoa</taxon>
        <taxon>Ecdysozoa</taxon>
        <taxon>Arthropoda</taxon>
        <taxon>Hexapoda</taxon>
        <taxon>Insecta</taxon>
        <taxon>Pterygota</taxon>
        <taxon>Neoptera</taxon>
        <taxon>Paraneoptera</taxon>
        <taxon>Hemiptera</taxon>
        <taxon>Sternorrhyncha</taxon>
        <taxon>Aphidomorpha</taxon>
        <taxon>Aphidoidea</taxon>
        <taxon>Aphididae</taxon>
        <taxon>Aphidini</taxon>
        <taxon>Aphis</taxon>
        <taxon>Aphis</taxon>
    </lineage>
</organism>
<dbReference type="EMBL" id="VYZN01000013">
    <property type="protein sequence ID" value="KAE9541298.1"/>
    <property type="molecule type" value="Genomic_DNA"/>
</dbReference>
<dbReference type="OrthoDB" id="6594567at2759"/>
<evidence type="ECO:0000313" key="2">
    <source>
        <dbReference type="Proteomes" id="UP000475862"/>
    </source>
</evidence>
<accession>A0A6G0TYS1</accession>
<gene>
    <name evidence="1" type="ORF">AGLY_004543</name>
</gene>
<name>A0A6G0TYS1_APHGL</name>
<proteinExistence type="predicted"/>
<keyword evidence="2" id="KW-1185">Reference proteome</keyword>
<comment type="caution">
    <text evidence="1">The sequence shown here is derived from an EMBL/GenBank/DDBJ whole genome shotgun (WGS) entry which is preliminary data.</text>
</comment>
<dbReference type="Proteomes" id="UP000475862">
    <property type="component" value="Unassembled WGS sequence"/>
</dbReference>
<sequence>MSFLYTIYQPLRWAFRLKIFENIFENTIPKDSENSTQYHFNVISIHCYNTVTSICCTHLNKQSFLGLNEHSLNVSKSTIPSAVKVAHAFPKFERYNKSKIDLLQNLEKRTWNTNVFKIQIDFSPLSTALTNENNEMELLEDRSLNNKSLIITGRPGANVTWVNFLNYLLISIFMRIYKHLKLLLFCECIRVAFKYRLIGFGPEMYLLSSYRLLIHLHQSVLKATHYRLQQIQPFKQTKQFIKLIKKYDINIFHQFVDVKCPTSGFSKMDTPEYSLLHYKCETINVVIDINMMPQTAKAIYNGKECKCNVSSEQRFNMHYIASIISATDC</sequence>